<dbReference type="RefSeq" id="WP_344278737.1">
    <property type="nucleotide sequence ID" value="NZ_BAAAHV010000015.1"/>
</dbReference>
<keyword evidence="3" id="KW-0378">Hydrolase</keyword>
<dbReference type="SUPFAM" id="SSF56219">
    <property type="entry name" value="DNase I-like"/>
    <property type="match status" value="1"/>
</dbReference>
<accession>A0ABW5I7Y5</accession>
<evidence type="ECO:0000256" key="1">
    <source>
        <dbReference type="SAM" id="Phobius"/>
    </source>
</evidence>
<keyword evidence="4" id="KW-1185">Reference proteome</keyword>
<protein>
    <submittedName>
        <fullName evidence="3">Endonuclease/exonuclease/phosphatase family protein</fullName>
    </submittedName>
</protein>
<dbReference type="Gene3D" id="3.60.10.10">
    <property type="entry name" value="Endonuclease/exonuclease/phosphatase"/>
    <property type="match status" value="1"/>
</dbReference>
<keyword evidence="1" id="KW-1133">Transmembrane helix</keyword>
<dbReference type="InterPro" id="IPR005135">
    <property type="entry name" value="Endo/exonuclease/phosphatase"/>
</dbReference>
<evidence type="ECO:0000313" key="4">
    <source>
        <dbReference type="Proteomes" id="UP001597542"/>
    </source>
</evidence>
<dbReference type="EMBL" id="JBHUKQ010000016">
    <property type="protein sequence ID" value="MFD2485373.1"/>
    <property type="molecule type" value="Genomic_DNA"/>
</dbReference>
<organism evidence="3 4">
    <name type="scientific">Amycolatopsis albidoflavus</name>
    <dbReference type="NCBI Taxonomy" id="102226"/>
    <lineage>
        <taxon>Bacteria</taxon>
        <taxon>Bacillati</taxon>
        <taxon>Actinomycetota</taxon>
        <taxon>Actinomycetes</taxon>
        <taxon>Pseudonocardiales</taxon>
        <taxon>Pseudonocardiaceae</taxon>
        <taxon>Amycolatopsis</taxon>
    </lineage>
</organism>
<dbReference type="InterPro" id="IPR036691">
    <property type="entry name" value="Endo/exonu/phosph_ase_sf"/>
</dbReference>
<evidence type="ECO:0000259" key="2">
    <source>
        <dbReference type="Pfam" id="PF03372"/>
    </source>
</evidence>
<keyword evidence="1" id="KW-0472">Membrane</keyword>
<feature type="domain" description="Endonuclease/exonuclease/phosphatase" evidence="2">
    <location>
        <begin position="93"/>
        <end position="298"/>
    </location>
</feature>
<comment type="caution">
    <text evidence="3">The sequence shown here is derived from an EMBL/GenBank/DDBJ whole genome shotgun (WGS) entry which is preliminary data.</text>
</comment>
<gene>
    <name evidence="3" type="ORF">ACFSUT_34235</name>
</gene>
<keyword evidence="3" id="KW-0255">Endonuclease</keyword>
<feature type="transmembrane region" description="Helical" evidence="1">
    <location>
        <begin position="57"/>
        <end position="79"/>
    </location>
</feature>
<evidence type="ECO:0000313" key="3">
    <source>
        <dbReference type="EMBL" id="MFD2485373.1"/>
    </source>
</evidence>
<dbReference type="Pfam" id="PF03372">
    <property type="entry name" value="Exo_endo_phos"/>
    <property type="match status" value="1"/>
</dbReference>
<dbReference type="GO" id="GO:0004519">
    <property type="term" value="F:endonuclease activity"/>
    <property type="evidence" value="ECO:0007669"/>
    <property type="project" value="UniProtKB-KW"/>
</dbReference>
<reference evidence="4" key="1">
    <citation type="journal article" date="2019" name="Int. J. Syst. Evol. Microbiol.">
        <title>The Global Catalogue of Microorganisms (GCM) 10K type strain sequencing project: providing services to taxonomists for standard genome sequencing and annotation.</title>
        <authorList>
            <consortium name="The Broad Institute Genomics Platform"/>
            <consortium name="The Broad Institute Genome Sequencing Center for Infectious Disease"/>
            <person name="Wu L."/>
            <person name="Ma J."/>
        </authorList>
    </citation>
    <scope>NUCLEOTIDE SEQUENCE [LARGE SCALE GENOMIC DNA]</scope>
    <source>
        <strain evidence="4">CGMCC 4.7638</strain>
    </source>
</reference>
<dbReference type="Proteomes" id="UP001597542">
    <property type="component" value="Unassembled WGS sequence"/>
</dbReference>
<sequence>MLDLILLALAAVPLAMLATRFASCKRGRPVAALAALFPYCVPAGCLLAAVSFALGRWAVGGLAATITVLASAFVAPRAWSQPSNSAGTSVRVLTANLLRGRADAAALVELVREHRVDLLCLQELTVDAVQNLKHAGLADEMPHVLFDNVLGRGRDTGLASRHSIVSVTAERPYAVGGIVRLADGRLLEVFAAHPIWPMSRKGPSLWYAAVADLPRAVGSGPVRVLAGDLNATLDHRVLRDLMASGYRDAAAAAGAGLRPTWPGAVRRSWPPVTIDHVLADLRAEVRSCSVHDLPGSDHRAVLAEIVLPGNP</sequence>
<keyword evidence="3" id="KW-0540">Nuclease</keyword>
<feature type="transmembrane region" description="Helical" evidence="1">
    <location>
        <begin position="30"/>
        <end position="50"/>
    </location>
</feature>
<name>A0ABW5I7Y5_9PSEU</name>
<proteinExistence type="predicted"/>
<keyword evidence="1" id="KW-0812">Transmembrane</keyword>